<sequence length="55" mass="6124">MGTVLLLGAVQFFLDARQILDEREPPRNFFTLNKKIEGGALANLGKNDEGFSIEE</sequence>
<reference evidence="1" key="1">
    <citation type="submission" date="2018-05" db="EMBL/GenBank/DDBJ databases">
        <authorList>
            <person name="Lanie J.A."/>
            <person name="Ng W.-L."/>
            <person name="Kazmierczak K.M."/>
            <person name="Andrzejewski T.M."/>
            <person name="Davidsen T.M."/>
            <person name="Wayne K.J."/>
            <person name="Tettelin H."/>
            <person name="Glass J.I."/>
            <person name="Rusch D."/>
            <person name="Podicherti R."/>
            <person name="Tsui H.-C.T."/>
            <person name="Winkler M.E."/>
        </authorList>
    </citation>
    <scope>NUCLEOTIDE SEQUENCE</scope>
</reference>
<feature type="non-terminal residue" evidence="1">
    <location>
        <position position="55"/>
    </location>
</feature>
<name>A0A382THA4_9ZZZZ</name>
<proteinExistence type="predicted"/>
<organism evidence="1">
    <name type="scientific">marine metagenome</name>
    <dbReference type="NCBI Taxonomy" id="408172"/>
    <lineage>
        <taxon>unclassified sequences</taxon>
        <taxon>metagenomes</taxon>
        <taxon>ecological metagenomes</taxon>
    </lineage>
</organism>
<protein>
    <submittedName>
        <fullName evidence="1">Uncharacterized protein</fullName>
    </submittedName>
</protein>
<gene>
    <name evidence="1" type="ORF">METZ01_LOCUS374344</name>
</gene>
<accession>A0A382THA4</accession>
<dbReference type="EMBL" id="UINC01136615">
    <property type="protein sequence ID" value="SVD21490.1"/>
    <property type="molecule type" value="Genomic_DNA"/>
</dbReference>
<evidence type="ECO:0000313" key="1">
    <source>
        <dbReference type="EMBL" id="SVD21490.1"/>
    </source>
</evidence>
<dbReference type="AlphaFoldDB" id="A0A382THA4"/>